<dbReference type="STRING" id="1121307.CLCY_5c01780"/>
<evidence type="ECO:0000256" key="1">
    <source>
        <dbReference type="SAM" id="Phobius"/>
    </source>
</evidence>
<dbReference type="Proteomes" id="UP000036756">
    <property type="component" value="Unassembled WGS sequence"/>
</dbReference>
<name>A0A0J8DFB1_CLOCY</name>
<feature type="transmembrane region" description="Helical" evidence="1">
    <location>
        <begin position="6"/>
        <end position="28"/>
    </location>
</feature>
<dbReference type="PATRIC" id="fig|1121307.3.peg.2116"/>
<evidence type="ECO:0000259" key="2">
    <source>
        <dbReference type="Pfam" id="PF07670"/>
    </source>
</evidence>
<keyword evidence="1" id="KW-0472">Membrane</keyword>
<dbReference type="OrthoDB" id="9782481at2"/>
<accession>A0A0J8DFB1</accession>
<feature type="transmembrane region" description="Helical" evidence="1">
    <location>
        <begin position="166"/>
        <end position="188"/>
    </location>
</feature>
<reference evidence="3 4" key="1">
    <citation type="submission" date="2015-06" db="EMBL/GenBank/DDBJ databases">
        <title>Draft genome sequence of the purine-degrading Clostridium cylindrosporum HC-1 (DSM 605).</title>
        <authorList>
            <person name="Poehlein A."/>
            <person name="Schiel-Bengelsdorf B."/>
            <person name="Bengelsdorf F."/>
            <person name="Daniel R."/>
            <person name="Duerre P."/>
        </authorList>
    </citation>
    <scope>NUCLEOTIDE SEQUENCE [LARGE SCALE GENOMIC DNA]</scope>
    <source>
        <strain evidence="3 4">DSM 605</strain>
    </source>
</reference>
<comment type="caution">
    <text evidence="3">The sequence shown here is derived from an EMBL/GenBank/DDBJ whole genome shotgun (WGS) entry which is preliminary data.</text>
</comment>
<feature type="domain" description="Nucleoside transporter/FeoB GTPase Gate" evidence="2">
    <location>
        <begin position="42"/>
        <end position="157"/>
    </location>
</feature>
<protein>
    <submittedName>
        <fullName evidence="3">Spore maturation protein A</fullName>
    </submittedName>
</protein>
<proteinExistence type="predicted"/>
<feature type="transmembrane region" description="Helical" evidence="1">
    <location>
        <begin position="40"/>
        <end position="64"/>
    </location>
</feature>
<dbReference type="EMBL" id="LFVU01000004">
    <property type="protein sequence ID" value="KMT22939.1"/>
    <property type="molecule type" value="Genomic_DNA"/>
</dbReference>
<keyword evidence="1" id="KW-1133">Transmembrane helix</keyword>
<dbReference type="AlphaFoldDB" id="A0A0J8DFB1"/>
<gene>
    <name evidence="3" type="primary">spmA</name>
    <name evidence="3" type="ORF">CLCY_5c01780</name>
</gene>
<sequence>MINVIWFVMIVLGIISFLIKGEATLMVETIGSSAEKSIKLLVTLGGMMAVWSGIMKICQASSLVDLLSKALSLPMRFLFRGLYQKSPEAQGNIIMNIASNMMGLSNAATPFGIKAMESLQKINPNKERASDYMVTFLIVNSACIQFLPTTVISIRGSLGSANPSDIILPTILATGASLIIGLFASSLLRRFYR</sequence>
<dbReference type="InterPro" id="IPR011642">
    <property type="entry name" value="Gate_dom"/>
</dbReference>
<dbReference type="Pfam" id="PF07670">
    <property type="entry name" value="Gate"/>
    <property type="match status" value="1"/>
</dbReference>
<keyword evidence="1" id="KW-0812">Transmembrane</keyword>
<dbReference type="RefSeq" id="WP_048569662.1">
    <property type="nucleotide sequence ID" value="NZ_LFVU01000004.1"/>
</dbReference>
<organism evidence="3 4">
    <name type="scientific">Clostridium cylindrosporum DSM 605</name>
    <dbReference type="NCBI Taxonomy" id="1121307"/>
    <lineage>
        <taxon>Bacteria</taxon>
        <taxon>Bacillati</taxon>
        <taxon>Bacillota</taxon>
        <taxon>Clostridia</taxon>
        <taxon>Eubacteriales</taxon>
        <taxon>Clostridiaceae</taxon>
        <taxon>Clostridium</taxon>
    </lineage>
</organism>
<feature type="transmembrane region" description="Helical" evidence="1">
    <location>
        <begin position="134"/>
        <end position="154"/>
    </location>
</feature>
<evidence type="ECO:0000313" key="4">
    <source>
        <dbReference type="Proteomes" id="UP000036756"/>
    </source>
</evidence>
<keyword evidence="4" id="KW-1185">Reference proteome</keyword>
<evidence type="ECO:0000313" key="3">
    <source>
        <dbReference type="EMBL" id="KMT22939.1"/>
    </source>
</evidence>